<name>A0A8T2T302_CERRI</name>
<reference evidence="2" key="1">
    <citation type="submission" date="2021-08" db="EMBL/GenBank/DDBJ databases">
        <title>WGS assembly of Ceratopteris richardii.</title>
        <authorList>
            <person name="Marchant D.B."/>
            <person name="Chen G."/>
            <person name="Jenkins J."/>
            <person name="Shu S."/>
            <person name="Leebens-Mack J."/>
            <person name="Grimwood J."/>
            <person name="Schmutz J."/>
            <person name="Soltis P."/>
            <person name="Soltis D."/>
            <person name="Chen Z.-H."/>
        </authorList>
    </citation>
    <scope>NUCLEOTIDE SEQUENCE</scope>
    <source>
        <strain evidence="2">Whitten #5841</strain>
        <tissue evidence="2">Leaf</tissue>
    </source>
</reference>
<proteinExistence type="predicted"/>
<evidence type="ECO:0000313" key="3">
    <source>
        <dbReference type="Proteomes" id="UP000825935"/>
    </source>
</evidence>
<evidence type="ECO:0000313" key="2">
    <source>
        <dbReference type="EMBL" id="KAH7387884.1"/>
    </source>
</evidence>
<dbReference type="EMBL" id="CM035421">
    <property type="protein sequence ID" value="KAH7387884.1"/>
    <property type="molecule type" value="Genomic_DNA"/>
</dbReference>
<dbReference type="Proteomes" id="UP000825935">
    <property type="component" value="Chromosome 16"/>
</dbReference>
<evidence type="ECO:0000256" key="1">
    <source>
        <dbReference type="SAM" id="MobiDB-lite"/>
    </source>
</evidence>
<sequence>MCAPPRSIANKPSIKAQLRERRSKTQAEGNSRRTCGRRRRRSLGLAHGLPGKVTDKRPSWKSD</sequence>
<protein>
    <submittedName>
        <fullName evidence="2">Uncharacterized protein</fullName>
    </submittedName>
</protein>
<keyword evidence="3" id="KW-1185">Reference proteome</keyword>
<feature type="region of interest" description="Disordered" evidence="1">
    <location>
        <begin position="1"/>
        <end position="63"/>
    </location>
</feature>
<accession>A0A8T2T302</accession>
<feature type="compositionally biased region" description="Basic and acidic residues" evidence="1">
    <location>
        <begin position="53"/>
        <end position="63"/>
    </location>
</feature>
<gene>
    <name evidence="2" type="ORF">KP509_16G046700</name>
</gene>
<organism evidence="2 3">
    <name type="scientific">Ceratopteris richardii</name>
    <name type="common">Triangle waterfern</name>
    <dbReference type="NCBI Taxonomy" id="49495"/>
    <lineage>
        <taxon>Eukaryota</taxon>
        <taxon>Viridiplantae</taxon>
        <taxon>Streptophyta</taxon>
        <taxon>Embryophyta</taxon>
        <taxon>Tracheophyta</taxon>
        <taxon>Polypodiopsida</taxon>
        <taxon>Polypodiidae</taxon>
        <taxon>Polypodiales</taxon>
        <taxon>Pteridineae</taxon>
        <taxon>Pteridaceae</taxon>
        <taxon>Parkerioideae</taxon>
        <taxon>Ceratopteris</taxon>
    </lineage>
</organism>
<comment type="caution">
    <text evidence="2">The sequence shown here is derived from an EMBL/GenBank/DDBJ whole genome shotgun (WGS) entry which is preliminary data.</text>
</comment>
<dbReference type="AlphaFoldDB" id="A0A8T2T302"/>